<dbReference type="InterPro" id="IPR017907">
    <property type="entry name" value="Znf_RING_CS"/>
</dbReference>
<dbReference type="SMART" id="SM00184">
    <property type="entry name" value="RING"/>
    <property type="match status" value="1"/>
</dbReference>
<evidence type="ECO:0000256" key="2">
    <source>
        <dbReference type="ARBA" id="ARBA00022771"/>
    </source>
</evidence>
<dbReference type="InterPro" id="IPR001841">
    <property type="entry name" value="Znf_RING"/>
</dbReference>
<dbReference type="GO" id="GO:0008270">
    <property type="term" value="F:zinc ion binding"/>
    <property type="evidence" value="ECO:0007669"/>
    <property type="project" value="UniProtKB-KW"/>
</dbReference>
<accession>A0ABD0YRY2</accession>
<dbReference type="PROSITE" id="PS00518">
    <property type="entry name" value="ZF_RING_1"/>
    <property type="match status" value="1"/>
</dbReference>
<evidence type="ECO:0000256" key="3">
    <source>
        <dbReference type="ARBA" id="ARBA00022833"/>
    </source>
</evidence>
<dbReference type="EMBL" id="JBFDAA010000011">
    <property type="protein sequence ID" value="KAL1123958.1"/>
    <property type="molecule type" value="Genomic_DNA"/>
</dbReference>
<comment type="caution">
    <text evidence="7">The sequence shown here is derived from an EMBL/GenBank/DDBJ whole genome shotgun (WGS) entry which is preliminary data.</text>
</comment>
<proteinExistence type="predicted"/>
<name>A0ABD0YRY2_9HEMI</name>
<dbReference type="Pfam" id="PF13639">
    <property type="entry name" value="zf-RING_2"/>
    <property type="match status" value="1"/>
</dbReference>
<dbReference type="Proteomes" id="UP001558652">
    <property type="component" value="Unassembled WGS sequence"/>
</dbReference>
<evidence type="ECO:0000313" key="7">
    <source>
        <dbReference type="EMBL" id="KAL1123958.1"/>
    </source>
</evidence>
<dbReference type="InterPro" id="IPR013083">
    <property type="entry name" value="Znf_RING/FYVE/PHD"/>
</dbReference>
<feature type="region of interest" description="Disordered" evidence="5">
    <location>
        <begin position="66"/>
        <end position="102"/>
    </location>
</feature>
<keyword evidence="2 4" id="KW-0863">Zinc-finger</keyword>
<evidence type="ECO:0000256" key="1">
    <source>
        <dbReference type="ARBA" id="ARBA00022723"/>
    </source>
</evidence>
<gene>
    <name evidence="7" type="ORF">AAG570_001728</name>
</gene>
<evidence type="ECO:0000313" key="8">
    <source>
        <dbReference type="Proteomes" id="UP001558652"/>
    </source>
</evidence>
<keyword evidence="8" id="KW-1185">Reference proteome</keyword>
<dbReference type="PROSITE" id="PS50089">
    <property type="entry name" value="ZF_RING_2"/>
    <property type="match status" value="1"/>
</dbReference>
<dbReference type="SUPFAM" id="SSF57850">
    <property type="entry name" value="RING/U-box"/>
    <property type="match status" value="1"/>
</dbReference>
<evidence type="ECO:0000259" key="6">
    <source>
        <dbReference type="PROSITE" id="PS50089"/>
    </source>
</evidence>
<evidence type="ECO:0000256" key="5">
    <source>
        <dbReference type="SAM" id="MobiDB-lite"/>
    </source>
</evidence>
<feature type="domain" description="RING-type" evidence="6">
    <location>
        <begin position="13"/>
        <end position="59"/>
    </location>
</feature>
<organism evidence="7 8">
    <name type="scientific">Ranatra chinensis</name>
    <dbReference type="NCBI Taxonomy" id="642074"/>
    <lineage>
        <taxon>Eukaryota</taxon>
        <taxon>Metazoa</taxon>
        <taxon>Ecdysozoa</taxon>
        <taxon>Arthropoda</taxon>
        <taxon>Hexapoda</taxon>
        <taxon>Insecta</taxon>
        <taxon>Pterygota</taxon>
        <taxon>Neoptera</taxon>
        <taxon>Paraneoptera</taxon>
        <taxon>Hemiptera</taxon>
        <taxon>Heteroptera</taxon>
        <taxon>Panheteroptera</taxon>
        <taxon>Nepomorpha</taxon>
        <taxon>Nepidae</taxon>
        <taxon>Ranatrinae</taxon>
        <taxon>Ranatra</taxon>
    </lineage>
</organism>
<reference evidence="7 8" key="1">
    <citation type="submission" date="2024-07" db="EMBL/GenBank/DDBJ databases">
        <title>Chromosome-level genome assembly of the water stick insect Ranatra chinensis (Heteroptera: Nepidae).</title>
        <authorList>
            <person name="Liu X."/>
        </authorList>
    </citation>
    <scope>NUCLEOTIDE SEQUENCE [LARGE SCALE GENOMIC DNA]</scope>
    <source>
        <strain evidence="7">Cailab_2021Rc</strain>
        <tissue evidence="7">Muscle</tissue>
    </source>
</reference>
<protein>
    <recommendedName>
        <fullName evidence="6">RING-type domain-containing protein</fullName>
    </recommendedName>
</protein>
<keyword evidence="3" id="KW-0862">Zinc</keyword>
<dbReference type="Gene3D" id="3.30.40.10">
    <property type="entry name" value="Zinc/RING finger domain, C3HC4 (zinc finger)"/>
    <property type="match status" value="1"/>
</dbReference>
<dbReference type="InterPro" id="IPR047134">
    <property type="entry name" value="RNF4"/>
</dbReference>
<dbReference type="PANTHER" id="PTHR23041:SF78">
    <property type="entry name" value="E3 UBIQUITIN-PROTEIN LIGASE RNF4"/>
    <property type="match status" value="1"/>
</dbReference>
<keyword evidence="1" id="KW-0479">Metal-binding</keyword>
<dbReference type="PANTHER" id="PTHR23041">
    <property type="entry name" value="RING FINGER DOMAIN-CONTAINING"/>
    <property type="match status" value="1"/>
</dbReference>
<sequence length="102" mass="10973">MRRLRTPSPVRPCPVCLRDMDPPGAVSAPELMATPCGHVFCSSCLSTSLQFAAQCPLCRCPILDPHTPEEEDDSEQPKSDNEDPTVYLDASDAQALGSSLAQ</sequence>
<dbReference type="AlphaFoldDB" id="A0ABD0YRY2"/>
<evidence type="ECO:0000256" key="4">
    <source>
        <dbReference type="PROSITE-ProRule" id="PRU00175"/>
    </source>
</evidence>